<keyword evidence="2" id="KW-1185">Reference proteome</keyword>
<dbReference type="Proteomes" id="UP000554235">
    <property type="component" value="Unassembled WGS sequence"/>
</dbReference>
<dbReference type="InterPro" id="IPR008775">
    <property type="entry name" value="Phytyl_CoA_dOase-like"/>
</dbReference>
<accession>A0A8H4L7B7</accession>
<dbReference type="PANTHER" id="PTHR40128:SF1">
    <property type="entry name" value="PHYTANOYL-COA HYDROXYLASE"/>
    <property type="match status" value="1"/>
</dbReference>
<reference evidence="1 2" key="1">
    <citation type="submission" date="2020-01" db="EMBL/GenBank/DDBJ databases">
        <title>Identification and distribution of gene clusters putatively required for synthesis of sphingolipid metabolism inhibitors in phylogenetically diverse species of the filamentous fungus Fusarium.</title>
        <authorList>
            <person name="Kim H.-S."/>
            <person name="Busman M."/>
            <person name="Brown D.W."/>
            <person name="Divon H."/>
            <person name="Uhlig S."/>
            <person name="Proctor R.H."/>
        </authorList>
    </citation>
    <scope>NUCLEOTIDE SEQUENCE [LARGE SCALE GENOMIC DNA]</scope>
    <source>
        <strain evidence="1 2">NRRL 20459</strain>
    </source>
</reference>
<dbReference type="SUPFAM" id="SSF51197">
    <property type="entry name" value="Clavaminate synthase-like"/>
    <property type="match status" value="1"/>
</dbReference>
<proteinExistence type="predicted"/>
<comment type="caution">
    <text evidence="1">The sequence shown here is derived from an EMBL/GenBank/DDBJ whole genome shotgun (WGS) entry which is preliminary data.</text>
</comment>
<dbReference type="PANTHER" id="PTHR40128">
    <property type="entry name" value="EXPRESSED PROTEIN"/>
    <property type="match status" value="1"/>
</dbReference>
<protein>
    <submittedName>
        <fullName evidence="1">Phytanoyl- hydroxylase</fullName>
    </submittedName>
</protein>
<evidence type="ECO:0000313" key="2">
    <source>
        <dbReference type="Proteomes" id="UP000554235"/>
    </source>
</evidence>
<dbReference type="Gene3D" id="2.60.120.620">
    <property type="entry name" value="q2cbj1_9rhob like domain"/>
    <property type="match status" value="1"/>
</dbReference>
<name>A0A8H4L7B7_9HYPO</name>
<gene>
    <name evidence="1" type="ORF">FALBO_10279</name>
</gene>
<sequence length="320" mass="35454">MPHAQTTTKTPTIDNVELYVNDDLLTPTEVSKLRVSYPDEPLQELYRRYIIDGYVFLKGLLPREDVLSARESYFTSMAPSGVLKPGTKPVEGIFDDSADPADYPGIGAGSVKNAPPGETSKSAIFVDAALKRIPNRDFVARLTGWGDLILTVCRTLLRNNTPGNRAIGVHYDQSFMRYGEPTAVTAWVPMGDVKIDGGGLIYLEGGDKLGAEIEDDFAKKAKSAGMTDEEMRNAFSANMMSTGFLSEGPADFARKHGKKWLVSEYEAGDVVLHTPHMIHASTKNYDPTGRIRLGTDLRFVNSSRPWDTRWNKYYEFNDGL</sequence>
<dbReference type="AlphaFoldDB" id="A0A8H4L7B7"/>
<dbReference type="EMBL" id="JAADYS010001460">
    <property type="protein sequence ID" value="KAF4462905.1"/>
    <property type="molecule type" value="Genomic_DNA"/>
</dbReference>
<organism evidence="1 2">
    <name type="scientific">Fusarium albosuccineum</name>
    <dbReference type="NCBI Taxonomy" id="1237068"/>
    <lineage>
        <taxon>Eukaryota</taxon>
        <taxon>Fungi</taxon>
        <taxon>Dikarya</taxon>
        <taxon>Ascomycota</taxon>
        <taxon>Pezizomycotina</taxon>
        <taxon>Sordariomycetes</taxon>
        <taxon>Hypocreomycetidae</taxon>
        <taxon>Hypocreales</taxon>
        <taxon>Nectriaceae</taxon>
        <taxon>Fusarium</taxon>
        <taxon>Fusarium decemcellulare species complex</taxon>
    </lineage>
</organism>
<dbReference type="OrthoDB" id="2328924at2759"/>
<evidence type="ECO:0000313" key="1">
    <source>
        <dbReference type="EMBL" id="KAF4462905.1"/>
    </source>
</evidence>
<dbReference type="Pfam" id="PF05721">
    <property type="entry name" value="PhyH"/>
    <property type="match status" value="1"/>
</dbReference>